<name>A0A7I9VV51_MYCAG</name>
<sequence>MIANASSTQMLELTNSWLQSIDERNAPVFTPRHLLPAGASLRRSYRRTAARVADTRGSNGEQKALWGSD</sequence>
<accession>A0A7I9VV51</accession>
<reference evidence="1 2" key="1">
    <citation type="journal article" date="2019" name="Emerg. Microbes Infect.">
        <title>Comprehensive subspecies identification of 175 nontuberculous mycobacteria species based on 7547 genomic profiles.</title>
        <authorList>
            <person name="Matsumoto Y."/>
            <person name="Kinjo T."/>
            <person name="Motooka D."/>
            <person name="Nabeya D."/>
            <person name="Jung N."/>
            <person name="Uechi K."/>
            <person name="Horii T."/>
            <person name="Iida T."/>
            <person name="Fujita J."/>
            <person name="Nakamura S."/>
        </authorList>
    </citation>
    <scope>NUCLEOTIDE SEQUENCE [LARGE SCALE GENOMIC DNA]</scope>
    <source>
        <strain evidence="1 2">JCM 6377</strain>
    </source>
</reference>
<evidence type="ECO:0000313" key="2">
    <source>
        <dbReference type="Proteomes" id="UP000465302"/>
    </source>
</evidence>
<organism evidence="1 2">
    <name type="scientific">Mycolicibacterium agri</name>
    <name type="common">Mycobacterium agri</name>
    <dbReference type="NCBI Taxonomy" id="36811"/>
    <lineage>
        <taxon>Bacteria</taxon>
        <taxon>Bacillati</taxon>
        <taxon>Actinomycetota</taxon>
        <taxon>Actinomycetes</taxon>
        <taxon>Mycobacteriales</taxon>
        <taxon>Mycobacteriaceae</taxon>
        <taxon>Mycolicibacterium</taxon>
    </lineage>
</organism>
<dbReference type="AlphaFoldDB" id="A0A7I9VV51"/>
<gene>
    <name evidence="1" type="ORF">MAGR_02670</name>
</gene>
<dbReference type="Proteomes" id="UP000465302">
    <property type="component" value="Unassembled WGS sequence"/>
</dbReference>
<comment type="caution">
    <text evidence="1">The sequence shown here is derived from an EMBL/GenBank/DDBJ whole genome shotgun (WGS) entry which is preliminary data.</text>
</comment>
<dbReference type="EMBL" id="BLKS01000001">
    <property type="protein sequence ID" value="GFG48826.1"/>
    <property type="molecule type" value="Genomic_DNA"/>
</dbReference>
<proteinExistence type="predicted"/>
<protein>
    <submittedName>
        <fullName evidence="1">Uncharacterized protein</fullName>
    </submittedName>
</protein>
<evidence type="ECO:0000313" key="1">
    <source>
        <dbReference type="EMBL" id="GFG48826.1"/>
    </source>
</evidence>